<dbReference type="InterPro" id="IPR008271">
    <property type="entry name" value="Ser/Thr_kinase_AS"/>
</dbReference>
<dbReference type="AlphaFoldDB" id="C1EHQ1"/>
<keyword evidence="7" id="KW-0808">Transferase</keyword>
<evidence type="ECO:0000256" key="7">
    <source>
        <dbReference type="ARBA" id="ARBA00022679"/>
    </source>
</evidence>
<keyword evidence="17" id="KW-0675">Receptor</keyword>
<dbReference type="PROSITE" id="PS50113">
    <property type="entry name" value="PAC"/>
    <property type="match status" value="2"/>
</dbReference>
<dbReference type="SUPFAM" id="SSF56112">
    <property type="entry name" value="Protein kinase-like (PK-like)"/>
    <property type="match status" value="1"/>
</dbReference>
<keyword evidence="5" id="KW-0157">Chromophore</keyword>
<dbReference type="PANTHER" id="PTHR45637">
    <property type="entry name" value="FLIPPASE KINASE 1-RELATED"/>
    <property type="match status" value="1"/>
</dbReference>
<dbReference type="FunFam" id="1.10.510.10:FF:000294">
    <property type="entry name" value="Serine/threonine-protein kinase OXI1"/>
    <property type="match status" value="1"/>
</dbReference>
<feature type="compositionally biased region" description="Low complexity" evidence="13">
    <location>
        <begin position="1"/>
        <end position="17"/>
    </location>
</feature>
<dbReference type="OMA" id="LKLIGMQ"/>
<feature type="domain" description="PAC" evidence="16">
    <location>
        <begin position="122"/>
        <end position="176"/>
    </location>
</feature>
<protein>
    <recommendedName>
        <fullName evidence="3">non-specific serine/threonine protein kinase</fullName>
        <ecNumber evidence="3">2.7.11.1</ecNumber>
    </recommendedName>
</protein>
<dbReference type="InParanoid" id="C1EHQ1"/>
<comment type="catalytic activity">
    <reaction evidence="11">
        <text>L-threonyl-[protein] + ATP = O-phospho-L-threonyl-[protein] + ADP + H(+)</text>
        <dbReference type="Rhea" id="RHEA:46608"/>
        <dbReference type="Rhea" id="RHEA-COMP:11060"/>
        <dbReference type="Rhea" id="RHEA-COMP:11605"/>
        <dbReference type="ChEBI" id="CHEBI:15378"/>
        <dbReference type="ChEBI" id="CHEBI:30013"/>
        <dbReference type="ChEBI" id="CHEBI:30616"/>
        <dbReference type="ChEBI" id="CHEBI:61977"/>
        <dbReference type="ChEBI" id="CHEBI:456216"/>
        <dbReference type="EC" id="2.7.11.1"/>
    </reaction>
</comment>
<dbReference type="GeneID" id="8249220"/>
<evidence type="ECO:0000256" key="3">
    <source>
        <dbReference type="ARBA" id="ARBA00012513"/>
    </source>
</evidence>
<evidence type="ECO:0000256" key="6">
    <source>
        <dbReference type="ARBA" id="ARBA00022606"/>
    </source>
</evidence>
<reference evidence="17 18" key="1">
    <citation type="journal article" date="2009" name="Science">
        <title>Green evolution and dynamic adaptations revealed by genomes of the marine picoeukaryotes Micromonas.</title>
        <authorList>
            <person name="Worden A.Z."/>
            <person name="Lee J.H."/>
            <person name="Mock T."/>
            <person name="Rouze P."/>
            <person name="Simmons M.P."/>
            <person name="Aerts A.L."/>
            <person name="Allen A.E."/>
            <person name="Cuvelier M.L."/>
            <person name="Derelle E."/>
            <person name="Everett M.V."/>
            <person name="Foulon E."/>
            <person name="Grimwood J."/>
            <person name="Gundlach H."/>
            <person name="Henrissat B."/>
            <person name="Napoli C."/>
            <person name="McDonald S.M."/>
            <person name="Parker M.S."/>
            <person name="Rombauts S."/>
            <person name="Salamov A."/>
            <person name="Von Dassow P."/>
            <person name="Badger J.H."/>
            <person name="Coutinho P.M."/>
            <person name="Demir E."/>
            <person name="Dubchak I."/>
            <person name="Gentemann C."/>
            <person name="Eikrem W."/>
            <person name="Gready J.E."/>
            <person name="John U."/>
            <person name="Lanier W."/>
            <person name="Lindquist E.A."/>
            <person name="Lucas S."/>
            <person name="Mayer K.F."/>
            <person name="Moreau H."/>
            <person name="Not F."/>
            <person name="Otillar R."/>
            <person name="Panaud O."/>
            <person name="Pangilinan J."/>
            <person name="Paulsen I."/>
            <person name="Piegu B."/>
            <person name="Poliakov A."/>
            <person name="Robbens S."/>
            <person name="Schmutz J."/>
            <person name="Toulza E."/>
            <person name="Wyss T."/>
            <person name="Zelensky A."/>
            <person name="Zhou K."/>
            <person name="Armbrust E.V."/>
            <person name="Bhattacharya D."/>
            <person name="Goodenough U.W."/>
            <person name="Van de Peer Y."/>
            <person name="Grigoriev I.V."/>
        </authorList>
    </citation>
    <scope>NUCLEOTIDE SEQUENCE [LARGE SCALE GENOMIC DNA]</scope>
    <source>
        <strain evidence="18">RCC299 / NOUM17</strain>
    </source>
</reference>
<dbReference type="eggNOG" id="ENOG502QPPH">
    <property type="taxonomic scope" value="Eukaryota"/>
</dbReference>
<dbReference type="PROSITE" id="PS00108">
    <property type="entry name" value="PROTEIN_KINASE_ST"/>
    <property type="match status" value="1"/>
</dbReference>
<dbReference type="PROSITE" id="PS50112">
    <property type="entry name" value="PAS"/>
    <property type="match status" value="2"/>
</dbReference>
<keyword evidence="6" id="KW-0716">Sensory transduction</keyword>
<dbReference type="Pfam" id="PF13426">
    <property type="entry name" value="PAS_9"/>
    <property type="match status" value="2"/>
</dbReference>
<dbReference type="SMART" id="SM00220">
    <property type="entry name" value="S_TKc"/>
    <property type="match status" value="1"/>
</dbReference>
<dbReference type="RefSeq" id="XP_002506288.1">
    <property type="nucleotide sequence ID" value="XM_002506242.1"/>
</dbReference>
<feature type="domain" description="PAC" evidence="16">
    <location>
        <begin position="301"/>
        <end position="355"/>
    </location>
</feature>
<keyword evidence="8" id="KW-0547">Nucleotide-binding</keyword>
<feature type="region of interest" description="Disordered" evidence="13">
    <location>
        <begin position="609"/>
        <end position="675"/>
    </location>
</feature>
<dbReference type="OrthoDB" id="432483at2759"/>
<dbReference type="GO" id="GO:0004674">
    <property type="term" value="F:protein serine/threonine kinase activity"/>
    <property type="evidence" value="ECO:0007669"/>
    <property type="project" value="UniProtKB-KW"/>
</dbReference>
<keyword evidence="5" id="KW-0600">Photoreceptor protein</keyword>
<dbReference type="GO" id="GO:0009882">
    <property type="term" value="F:blue light photoreceptor activity"/>
    <property type="evidence" value="ECO:0007669"/>
    <property type="project" value="UniProtKB-ARBA"/>
</dbReference>
<dbReference type="SMART" id="SM00091">
    <property type="entry name" value="PAS"/>
    <property type="match status" value="2"/>
</dbReference>
<dbReference type="InterPro" id="IPR000014">
    <property type="entry name" value="PAS"/>
</dbReference>
<name>C1EHQ1_MICCC</name>
<evidence type="ECO:0000259" key="14">
    <source>
        <dbReference type="PROSITE" id="PS50011"/>
    </source>
</evidence>
<keyword evidence="18" id="KW-1185">Reference proteome</keyword>
<dbReference type="SUPFAM" id="SSF55785">
    <property type="entry name" value="PYP-like sensor domain (PAS domain)"/>
    <property type="match status" value="2"/>
</dbReference>
<evidence type="ECO:0000256" key="8">
    <source>
        <dbReference type="ARBA" id="ARBA00022741"/>
    </source>
</evidence>
<dbReference type="CDD" id="cd00130">
    <property type="entry name" value="PAS"/>
    <property type="match status" value="2"/>
</dbReference>
<evidence type="ECO:0000256" key="13">
    <source>
        <dbReference type="SAM" id="MobiDB-lite"/>
    </source>
</evidence>
<evidence type="ECO:0000256" key="9">
    <source>
        <dbReference type="ARBA" id="ARBA00022777"/>
    </source>
</evidence>
<evidence type="ECO:0000313" key="18">
    <source>
        <dbReference type="Proteomes" id="UP000002009"/>
    </source>
</evidence>
<evidence type="ECO:0000256" key="1">
    <source>
        <dbReference type="ARBA" id="ARBA00001917"/>
    </source>
</evidence>
<organism evidence="17 18">
    <name type="scientific">Micromonas commoda (strain RCC299 / NOUM17 / CCMP2709)</name>
    <name type="common">Picoplanktonic green alga</name>
    <dbReference type="NCBI Taxonomy" id="296587"/>
    <lineage>
        <taxon>Eukaryota</taxon>
        <taxon>Viridiplantae</taxon>
        <taxon>Chlorophyta</taxon>
        <taxon>Mamiellophyceae</taxon>
        <taxon>Mamiellales</taxon>
        <taxon>Mamiellaceae</taxon>
        <taxon>Micromonas</taxon>
    </lineage>
</organism>
<dbReference type="Pfam" id="PF00069">
    <property type="entry name" value="Pkinase"/>
    <property type="match status" value="2"/>
</dbReference>
<feature type="region of interest" description="Disordered" evidence="13">
    <location>
        <begin position="1"/>
        <end position="22"/>
    </location>
</feature>
<keyword evidence="10" id="KW-0067">ATP-binding</keyword>
<dbReference type="FunFam" id="3.30.200.20:FF:000042">
    <property type="entry name" value="Aurora kinase A"/>
    <property type="match status" value="1"/>
</dbReference>
<dbReference type="EC" id="2.7.11.1" evidence="3"/>
<feature type="compositionally biased region" description="Polar residues" evidence="13">
    <location>
        <begin position="649"/>
        <end position="662"/>
    </location>
</feature>
<dbReference type="CDD" id="cd05574">
    <property type="entry name" value="STKc_phototropin_like"/>
    <property type="match status" value="1"/>
</dbReference>
<dbReference type="InterPro" id="IPR000700">
    <property type="entry name" value="PAS-assoc_C"/>
</dbReference>
<feature type="domain" description="PAS" evidence="15">
    <location>
        <begin position="48"/>
        <end position="121"/>
    </location>
</feature>
<dbReference type="InterPro" id="IPR011009">
    <property type="entry name" value="Kinase-like_dom_sf"/>
</dbReference>
<evidence type="ECO:0000256" key="12">
    <source>
        <dbReference type="ARBA" id="ARBA00048679"/>
    </source>
</evidence>
<evidence type="ECO:0000256" key="5">
    <source>
        <dbReference type="ARBA" id="ARBA00022543"/>
    </source>
</evidence>
<feature type="domain" description="Protein kinase" evidence="14">
    <location>
        <begin position="446"/>
        <end position="816"/>
    </location>
</feature>
<dbReference type="NCBIfam" id="TIGR00229">
    <property type="entry name" value="sensory_box"/>
    <property type="match status" value="2"/>
</dbReference>
<evidence type="ECO:0000256" key="2">
    <source>
        <dbReference type="ARBA" id="ARBA00009903"/>
    </source>
</evidence>
<evidence type="ECO:0000259" key="16">
    <source>
        <dbReference type="PROSITE" id="PS50113"/>
    </source>
</evidence>
<dbReference type="Gene3D" id="3.30.450.20">
    <property type="entry name" value="PAS domain"/>
    <property type="match status" value="2"/>
</dbReference>
<keyword evidence="9" id="KW-0418">Kinase</keyword>
<dbReference type="PROSITE" id="PS50011">
    <property type="entry name" value="PROTEIN_KINASE_DOM"/>
    <property type="match status" value="1"/>
</dbReference>
<comment type="similarity">
    <text evidence="2">Belongs to the protein kinase superfamily. AGC Ser/Thr protein kinase family.</text>
</comment>
<feature type="domain" description="PAS" evidence="15">
    <location>
        <begin position="231"/>
        <end position="300"/>
    </location>
</feature>
<dbReference type="GO" id="GO:0005524">
    <property type="term" value="F:ATP binding"/>
    <property type="evidence" value="ECO:0007669"/>
    <property type="project" value="UniProtKB-KW"/>
</dbReference>
<comment type="catalytic activity">
    <reaction evidence="12">
        <text>L-seryl-[protein] + ATP = O-phospho-L-seryl-[protein] + ADP + H(+)</text>
        <dbReference type="Rhea" id="RHEA:17989"/>
        <dbReference type="Rhea" id="RHEA-COMP:9863"/>
        <dbReference type="Rhea" id="RHEA-COMP:11604"/>
        <dbReference type="ChEBI" id="CHEBI:15378"/>
        <dbReference type="ChEBI" id="CHEBI:29999"/>
        <dbReference type="ChEBI" id="CHEBI:30616"/>
        <dbReference type="ChEBI" id="CHEBI:83421"/>
        <dbReference type="ChEBI" id="CHEBI:456216"/>
        <dbReference type="EC" id="2.7.11.1"/>
    </reaction>
</comment>
<dbReference type="FunFam" id="3.30.450.20:FF:000135">
    <property type="entry name" value="Ptaureo1a lov2 domain"/>
    <property type="match status" value="1"/>
</dbReference>
<dbReference type="STRING" id="296587.C1EHQ1"/>
<gene>
    <name evidence="17" type="ORF">MICPUN_105003</name>
</gene>
<dbReference type="FunCoup" id="C1EHQ1">
    <property type="interactions" value="451"/>
</dbReference>
<evidence type="ECO:0000259" key="15">
    <source>
        <dbReference type="PROSITE" id="PS50112"/>
    </source>
</evidence>
<evidence type="ECO:0000256" key="4">
    <source>
        <dbReference type="ARBA" id="ARBA00022527"/>
    </source>
</evidence>
<dbReference type="EMBL" id="CP001333">
    <property type="protein sequence ID" value="ACO67546.1"/>
    <property type="molecule type" value="Genomic_DNA"/>
</dbReference>
<dbReference type="KEGG" id="mis:MICPUN_105003"/>
<evidence type="ECO:0000256" key="10">
    <source>
        <dbReference type="ARBA" id="ARBA00022840"/>
    </source>
</evidence>
<evidence type="ECO:0000313" key="17">
    <source>
        <dbReference type="EMBL" id="ACO67546.1"/>
    </source>
</evidence>
<dbReference type="InterPro" id="IPR000719">
    <property type="entry name" value="Prot_kinase_dom"/>
</dbReference>
<accession>C1EHQ1</accession>
<dbReference type="Gene3D" id="1.10.510.10">
    <property type="entry name" value="Transferase(Phosphotransferase) domain 1"/>
    <property type="match status" value="2"/>
</dbReference>
<sequence length="870" mass="95892">MSEPAPAVEPSAAAPSDEVPKFDETKTHESIDIGFTVDAGGGISAPQASKDLTNALASLRHTFTVCDPTLPDCPIVYASDGFLKMTGYPAEEVLNRNCRFLQGEETNMDDVRKISEAVKKGERITVRLLNYRKDGQKFWNLLTVAPVKLPDGTVAKFIGVQVDVSDRTEGNADNSAAMKDTKGLPLLVKYDQRLKDQNFNRVDDVEKAVLTGEGVDLDANPVAANRGGLDMATTLERIQQSFVIADPSLPDCPIVFASDGFLDFTGYTREEILGRNCRFLQGPRTDRSAVAEIRKAIDEGSECTVRLLNYTKQGKPFWNMFTMAPVRDEQGNVRFFAGVQVDVTVYTREEGEKDATSLDLVKEYDKDRDESSFDRQMKEYSKQTASAVASGVAGLKDGDLPWKNMVGILRTPQPHQRHDPNWVALKARVDKHEAEGKVGRLSPDDFVPLKRLGNGDVGSVHLVQLAGTNRLFAMKILVKQEMHERNKLHRVRTEGQILETVDHPFVATLYAAFQTDTHLYFVLEYCEGGELYETLQKEPEKRFPETIAKFYAAEVLVALQYLHLMGFIYRDLKPENILLRRDGHIIVTDFDLSYCASSRAHVIMKEGRAPGARARNRRVSQRRSFAGGGRPSVAIDVGGSGKPPGENASGRSPRQSQMSIDATHNGGVAIPGASPKSAGPGLDMIACGTFLSPNGANKSGKFPQIIAEPFAYTNSFVGTEEYLAPEVLNSTGHTSSIDWWELGIFIHEMVFGTTPFRANKREQTFHNIVHQPLDFPSTPPVSGELKDLLRQLLQRDPSVRLGTQGGAEEVKAHPFFRNVDWALLRWAKAPLAEKIARRMARASGAEAASAAVDAGGGGDDDEMFQMDVEQ</sequence>
<evidence type="ECO:0000256" key="11">
    <source>
        <dbReference type="ARBA" id="ARBA00047899"/>
    </source>
</evidence>
<dbReference type="InterPro" id="IPR001610">
    <property type="entry name" value="PAC"/>
</dbReference>
<proteinExistence type="inferred from homology"/>
<keyword evidence="4" id="KW-0723">Serine/threonine-protein kinase</keyword>
<dbReference type="InterPro" id="IPR035965">
    <property type="entry name" value="PAS-like_dom_sf"/>
</dbReference>
<dbReference type="Proteomes" id="UP000002009">
    <property type="component" value="Chromosome 15"/>
</dbReference>
<dbReference type="Gene3D" id="3.30.200.20">
    <property type="entry name" value="Phosphorylase Kinase, domain 1"/>
    <property type="match status" value="1"/>
</dbReference>
<dbReference type="SMART" id="SM00086">
    <property type="entry name" value="PAC"/>
    <property type="match status" value="2"/>
</dbReference>
<comment type="cofactor">
    <cofactor evidence="1">
        <name>FMN</name>
        <dbReference type="ChEBI" id="CHEBI:58210"/>
    </cofactor>
</comment>